<feature type="domain" description="FANCI helical" evidence="5">
    <location>
        <begin position="421"/>
        <end position="687"/>
    </location>
</feature>
<dbReference type="PANTHER" id="PTHR21818">
    <property type="entry name" value="BC025462 PROTEIN"/>
    <property type="match status" value="1"/>
</dbReference>
<dbReference type="GO" id="GO:0070182">
    <property type="term" value="F:DNA polymerase binding"/>
    <property type="evidence" value="ECO:0007669"/>
    <property type="project" value="TreeGrafter"/>
</dbReference>
<dbReference type="PANTHER" id="PTHR21818:SF0">
    <property type="entry name" value="FANCONI ANEMIA GROUP I PROTEIN"/>
    <property type="match status" value="1"/>
</dbReference>
<reference evidence="6" key="1">
    <citation type="submission" date="2021-02" db="EMBL/GenBank/DDBJ databases">
        <authorList>
            <person name="Nowell W R."/>
        </authorList>
    </citation>
    <scope>NUCLEOTIDE SEQUENCE</scope>
    <source>
        <strain evidence="6">Ploen Becks lab</strain>
    </source>
</reference>
<feature type="domain" description="FANCI solenoid 4" evidence="3">
    <location>
        <begin position="1061"/>
        <end position="1293"/>
    </location>
</feature>
<feature type="compositionally biased region" description="Basic and acidic residues" evidence="1">
    <location>
        <begin position="713"/>
        <end position="731"/>
    </location>
</feature>
<dbReference type="InterPro" id="IPR026171">
    <property type="entry name" value="FANCI"/>
</dbReference>
<sequence>MELFVELFKYIQKLPLSDLDKNNSVVNDKYTGNDYIHRKLSELFNIKFTQETAMNLMYLIKNIQLEQKEIKIFLDKMFNISEINWSNIQIPPLINNVLSFCTQKQNRQLIFEKILQFFNELRKNPANLSNVQKSDFIDAETVSILHINHLTRTDLTASKELIKIFKGKLNRNLNDLVQPFTFGLILSMIKVMSNQDGCIDLMRQIITKIYESELRYKKYYWVLKCFTEEEKKLTSQLVKPSKCRLFLSEQILPGLIKFLFDLLDNNGVRMSKGIKPVSLDEHVCLYASEMLRDLFRNQMISREEILNQLTERIFSCSIQKSMVFIDQLSILIQSEPASSFQDYFRKFKNRLDHMIYMTPIVALEFLVAIKPLLKFDSIYKDNLIITLKKSIYQSDLDVRKVGLNGLVCLLTQTKLSNFLPSSQASQSMSLSQSQSQVSRINMSQEKNSEKNCLEIFLSLRRCLTQQVEIRSRLYQSCCSLVNQNTTLIGPTLNLLLINFENYLIKTNYDIIIDYSKCLKLNAFGEIELVEPIDVLMHSLHLCDDKFTKMNSQSKLQDQIDEDIKKHSDLIKQYFEQLKQNFLTQNPQHILDTYKSQCASMILTSSKVLQPKPSSNTQQTKQTQKSTQSSSNQSSNNNNNSTELSTSMAFYQSLLGSAEILIEHFFSNGNFSGMRELFKKFNQLYDLVQKQFTNGGAEEKKKDAPKKKPSKKVKKEDKENIKEENADETKDVNEDEDDIRATAYDQSKVADITSLETNPVLESTTNNAKPKLAKKNSNKKSNMPKFNYVHRISYTCLANLLQVCYSDQKRQVKMENFNHELYEDFRREVTVDDDFLHYLMRVLNQHLDSMLIQTNHVKNNPNTLSLIYDPESYNNVELFKFLNSIWLLFWQKLSYFKCQSDDCTSQAYYCESCIKSKSLYIKILNTIWKIVSLKFNPKLNDLFSFSVFEENPNDSVNQSNSSNTSTVAVGILDQCRRFIDKCLTHSSQYIVSRFKFASQLIDFMLDISSSITLNLNDYGNLFKWTQTLATEKEISDQIFLKSLFKFFTFITWNKNSSATLMKYLCQDLMHVYGIYRDFSSYVADLSTSDKFFNCITDESGQSMISVICDELANQLALLEWFISFKSDQSSIITFYKQLNCILECLKILLIIKLPSNSPHEIIIRILSKFYNFMISFCKSIPNRHVSEEEESLLKRAVDFTAIQMQNPLTCFIRSIQNTKSTTSKDKGDKKAKEKGKETVENSGSVRGLKCSKMIPNLVYLYEQYEQQLKLLNKHFKNRINLTENFEIRLRDFEIVLSSRQDGSDDDETSYSPRPNRNDETTRNGGDNDDDDDEEPTGSNVNESEEEMDDD</sequence>
<feature type="region of interest" description="Disordered" evidence="1">
    <location>
        <begin position="1297"/>
        <end position="1349"/>
    </location>
</feature>
<dbReference type="InterPro" id="IPR029312">
    <property type="entry name" value="FANCI_HD2"/>
</dbReference>
<feature type="region of interest" description="Disordered" evidence="1">
    <location>
        <begin position="1219"/>
        <end position="1243"/>
    </location>
</feature>
<comment type="caution">
    <text evidence="6">The sequence shown here is derived from an EMBL/GenBank/DDBJ whole genome shotgun (WGS) entry which is preliminary data.</text>
</comment>
<dbReference type="Pfam" id="PF14680">
    <property type="entry name" value="FANCI_HD2"/>
    <property type="match status" value="1"/>
</dbReference>
<evidence type="ECO:0000256" key="1">
    <source>
        <dbReference type="SAM" id="MobiDB-lite"/>
    </source>
</evidence>
<gene>
    <name evidence="6" type="ORF">OXX778_LOCUS11293</name>
</gene>
<proteinExistence type="predicted"/>
<evidence type="ECO:0000259" key="4">
    <source>
        <dbReference type="Pfam" id="PF14679"/>
    </source>
</evidence>
<dbReference type="InterPro" id="IPR029310">
    <property type="entry name" value="FANCI_HD1"/>
</dbReference>
<name>A0A813ZI31_9BILA</name>
<feature type="compositionally biased region" description="Low complexity" evidence="1">
    <location>
        <begin position="613"/>
        <end position="642"/>
    </location>
</feature>
<evidence type="ECO:0000313" key="6">
    <source>
        <dbReference type="EMBL" id="CAF0898848.1"/>
    </source>
</evidence>
<dbReference type="Proteomes" id="UP000663879">
    <property type="component" value="Unassembled WGS sequence"/>
</dbReference>
<feature type="compositionally biased region" description="Acidic residues" evidence="1">
    <location>
        <begin position="1325"/>
        <end position="1334"/>
    </location>
</feature>
<dbReference type="Pfam" id="PF14676">
    <property type="entry name" value="FANCI_S2"/>
    <property type="match status" value="1"/>
</dbReference>
<feature type="region of interest" description="Disordered" evidence="1">
    <location>
        <begin position="694"/>
        <end position="736"/>
    </location>
</feature>
<evidence type="ECO:0000259" key="3">
    <source>
        <dbReference type="Pfam" id="PF14678"/>
    </source>
</evidence>
<feature type="domain" description="FANCI solenoid 2" evidence="2">
    <location>
        <begin position="251"/>
        <end position="407"/>
    </location>
</feature>
<evidence type="ECO:0008006" key="8">
    <source>
        <dbReference type="Google" id="ProtNLM"/>
    </source>
</evidence>
<keyword evidence="7" id="KW-1185">Reference proteome</keyword>
<dbReference type="OrthoDB" id="195089at2759"/>
<evidence type="ECO:0000259" key="5">
    <source>
        <dbReference type="Pfam" id="PF14680"/>
    </source>
</evidence>
<protein>
    <recommendedName>
        <fullName evidence="8">Fanconi anemia group I protein</fullName>
    </recommendedName>
</protein>
<evidence type="ECO:0000259" key="2">
    <source>
        <dbReference type="Pfam" id="PF14676"/>
    </source>
</evidence>
<dbReference type="InterPro" id="IPR029315">
    <property type="entry name" value="FANCI_S2"/>
</dbReference>
<accession>A0A813ZI31</accession>
<dbReference type="Pfam" id="PF14679">
    <property type="entry name" value="FANCI_HD1"/>
    <property type="match status" value="1"/>
</dbReference>
<organism evidence="6 7">
    <name type="scientific">Brachionus calyciflorus</name>
    <dbReference type="NCBI Taxonomy" id="104777"/>
    <lineage>
        <taxon>Eukaryota</taxon>
        <taxon>Metazoa</taxon>
        <taxon>Spiralia</taxon>
        <taxon>Gnathifera</taxon>
        <taxon>Rotifera</taxon>
        <taxon>Eurotatoria</taxon>
        <taxon>Monogononta</taxon>
        <taxon>Pseudotrocha</taxon>
        <taxon>Ploima</taxon>
        <taxon>Brachionidae</taxon>
        <taxon>Brachionus</taxon>
    </lineage>
</organism>
<feature type="domain" description="FANCI helical" evidence="4">
    <location>
        <begin position="158"/>
        <end position="228"/>
    </location>
</feature>
<feature type="compositionally biased region" description="Basic residues" evidence="1">
    <location>
        <begin position="702"/>
        <end position="712"/>
    </location>
</feature>
<feature type="region of interest" description="Disordered" evidence="1">
    <location>
        <begin position="759"/>
        <end position="779"/>
    </location>
</feature>
<feature type="compositionally biased region" description="Basic and acidic residues" evidence="1">
    <location>
        <begin position="1221"/>
        <end position="1238"/>
    </location>
</feature>
<dbReference type="EMBL" id="CAJNOC010001891">
    <property type="protein sequence ID" value="CAF0898848.1"/>
    <property type="molecule type" value="Genomic_DNA"/>
</dbReference>
<dbReference type="InterPro" id="IPR029314">
    <property type="entry name" value="FANCI_S4"/>
</dbReference>
<dbReference type="GO" id="GO:0006281">
    <property type="term" value="P:DNA repair"/>
    <property type="evidence" value="ECO:0007669"/>
    <property type="project" value="InterPro"/>
</dbReference>
<dbReference type="Pfam" id="PF14678">
    <property type="entry name" value="FANCI_S4"/>
    <property type="match status" value="1"/>
</dbReference>
<evidence type="ECO:0000313" key="7">
    <source>
        <dbReference type="Proteomes" id="UP000663879"/>
    </source>
</evidence>
<feature type="region of interest" description="Disordered" evidence="1">
    <location>
        <begin position="608"/>
        <end position="642"/>
    </location>
</feature>